<proteinExistence type="predicted"/>
<dbReference type="Proteomes" id="UP000613768">
    <property type="component" value="Unassembled WGS sequence"/>
</dbReference>
<name>A0AAW3ZQH3_9GAMM</name>
<evidence type="ECO:0000313" key="1">
    <source>
        <dbReference type="EMBL" id="MBD8526536.1"/>
    </source>
</evidence>
<reference evidence="1 2" key="1">
    <citation type="submission" date="2020-09" db="EMBL/GenBank/DDBJ databases">
        <title>Pseudoxanthomonas sp. CAU 1598 isolated from sand of Yaerae Beach.</title>
        <authorList>
            <person name="Kim W."/>
        </authorList>
    </citation>
    <scope>NUCLEOTIDE SEQUENCE [LARGE SCALE GENOMIC DNA]</scope>
    <source>
        <strain evidence="1 2">CAU 1598</strain>
    </source>
</reference>
<protein>
    <submittedName>
        <fullName evidence="1">DUF2855 family protein</fullName>
    </submittedName>
</protein>
<dbReference type="RefSeq" id="WP_192029956.1">
    <property type="nucleotide sequence ID" value="NZ_JACYTR010000025.1"/>
</dbReference>
<dbReference type="EMBL" id="JACYTR010000025">
    <property type="protein sequence ID" value="MBD8526536.1"/>
    <property type="molecule type" value="Genomic_DNA"/>
</dbReference>
<accession>A0AAW3ZQH3</accession>
<comment type="caution">
    <text evidence="1">The sequence shown here is derived from an EMBL/GenBank/DDBJ whole genome shotgun (WGS) entry which is preliminary data.</text>
</comment>
<keyword evidence="2" id="KW-1185">Reference proteome</keyword>
<sequence length="362" mass="40117">MNEEQSQRWQATVARGNWHALRRVETLDTPMRPGLIELQLEQFALTANNVTYALLGESYRYWDFFPAAPGEAIVPVWGAAKVVASTADLVAVDSRFYGFFPMATHCRLQPGEITGGGFVDAQLHRRELAAVYNRYERLPADAGKDESLNCVFKPLLVTAAMLAERLRNALPAKGGRVVMTSASSKTAMLSAFCVRQLFADAVPLIGITSPSRVARLSQSGLFDQVFCYQDIDHVGAGQAASDALLDFAGAGQWLEQLHDQLAVSLLLSLRIGKADWQSESGKPARGPAPETFFAPREVELFFAKHGAAAYRQRMMMLWSRFLSQADRLCQVREAHGFDPLSQLWQRLIAGQVDDQEAWVVRP</sequence>
<organism evidence="1 2">
    <name type="scientific">Pseudomarimonas arenosa</name>
    <dbReference type="NCBI Taxonomy" id="2774145"/>
    <lineage>
        <taxon>Bacteria</taxon>
        <taxon>Pseudomonadati</taxon>
        <taxon>Pseudomonadota</taxon>
        <taxon>Gammaproteobacteria</taxon>
        <taxon>Lysobacterales</taxon>
        <taxon>Lysobacteraceae</taxon>
        <taxon>Pseudomarimonas</taxon>
    </lineage>
</organism>
<dbReference type="InterPro" id="IPR021276">
    <property type="entry name" value="DUF2855"/>
</dbReference>
<gene>
    <name evidence="1" type="ORF">IFO71_12390</name>
</gene>
<dbReference type="AlphaFoldDB" id="A0AAW3ZQH3"/>
<dbReference type="Pfam" id="PF11017">
    <property type="entry name" value="DUF2855"/>
    <property type="match status" value="1"/>
</dbReference>
<evidence type="ECO:0000313" key="2">
    <source>
        <dbReference type="Proteomes" id="UP000613768"/>
    </source>
</evidence>